<dbReference type="KEGG" id="bsed:DN745_02210"/>
<proteinExistence type="predicted"/>
<dbReference type="EMBL" id="CP030032">
    <property type="protein sequence ID" value="AWV88214.1"/>
    <property type="molecule type" value="Genomic_DNA"/>
</dbReference>
<evidence type="ECO:0000313" key="2">
    <source>
        <dbReference type="Proteomes" id="UP000249799"/>
    </source>
</evidence>
<gene>
    <name evidence="1" type="ORF">DN745_02210</name>
</gene>
<protein>
    <submittedName>
        <fullName evidence="1">Uncharacterized protein</fullName>
    </submittedName>
</protein>
<reference evidence="1 2" key="1">
    <citation type="submission" date="2018-06" db="EMBL/GenBank/DDBJ databases">
        <title>Lujinxingia sediminis gen. nov. sp. nov., a new facultative anaerobic member of the class Deltaproteobacteria, and proposal of Lujinxingaceae fam. nov.</title>
        <authorList>
            <person name="Guo L.-Y."/>
            <person name="Li C.-M."/>
            <person name="Wang S."/>
            <person name="Du Z.-J."/>
        </authorList>
    </citation>
    <scope>NUCLEOTIDE SEQUENCE [LARGE SCALE GENOMIC DNA]</scope>
    <source>
        <strain evidence="1 2">FA350</strain>
    </source>
</reference>
<dbReference type="Proteomes" id="UP000249799">
    <property type="component" value="Chromosome"/>
</dbReference>
<dbReference type="AlphaFoldDB" id="A0A2Z4FHL1"/>
<keyword evidence="2" id="KW-1185">Reference proteome</keyword>
<organism evidence="1 2">
    <name type="scientific">Bradymonas sediminis</name>
    <dbReference type="NCBI Taxonomy" id="1548548"/>
    <lineage>
        <taxon>Bacteria</taxon>
        <taxon>Deltaproteobacteria</taxon>
        <taxon>Bradymonadales</taxon>
        <taxon>Bradymonadaceae</taxon>
        <taxon>Bradymonas</taxon>
    </lineage>
</organism>
<dbReference type="OrthoDB" id="5488548at2"/>
<evidence type="ECO:0000313" key="1">
    <source>
        <dbReference type="EMBL" id="AWV88214.1"/>
    </source>
</evidence>
<name>A0A2Z4FHL1_9DELT</name>
<sequence length="579" mass="63769">MLATHSEALLALLAENAIEPEAQIERMNALVSALVGVEFEEDLRVNGRSIPLFVDQTCTPPKIRLHRKLIEGIEDAEVLRAFHAPVAGILGVSPVGVGLMLSCDDARQVKSLVAQVARRAGADRVHITQVEAIVAQRLQLFNARLEAVAENFGESMFWLRVGEDDFKAQLGDSHIGWPDWDAVQSSAFIQGLIGELRDCIDQREDMPAAQMLVELCWESLELSPHAFLRHAAQTLRAREGDYDLAQTIRKLADANDIEYCEAFYAVDAWPIFRDLSDAWQALFQAEQAMLPGGAPRRRTPSISVLDCPLDSLGICEPCTLPWDAPLVAWSIREHHGLRDLLVGLRVALEEQASGPGEIEVAVSGDAAEAPLGISEAPQELHLQVVQRGFALPEDYEALLNRAMNACHAAMAARFKELDAAGKTRALRVLRSAYDGYFGQLKALWGRRFQAWEKWSPEQAFRVLSTEIRHIAGPAMLFDPFAGPESAAFAPAPQFILVAPRPEQFERVLVHMPLAALKKSIHGAAIQVRVVDVRDGQDCRWVGDAPVSLSLVEQSPTGTVLESIDRDSVRLLIQAGNPHF</sequence>
<accession>A0A2Z4FHL1</accession>